<organism evidence="2 3">
    <name type="scientific">Sphingomonas quercus</name>
    <dbReference type="NCBI Taxonomy" id="2842451"/>
    <lineage>
        <taxon>Bacteria</taxon>
        <taxon>Pseudomonadati</taxon>
        <taxon>Pseudomonadota</taxon>
        <taxon>Alphaproteobacteria</taxon>
        <taxon>Sphingomonadales</taxon>
        <taxon>Sphingomonadaceae</taxon>
        <taxon>Sphingomonas</taxon>
    </lineage>
</organism>
<evidence type="ECO:0008006" key="4">
    <source>
        <dbReference type="Google" id="ProtNLM"/>
    </source>
</evidence>
<dbReference type="Proteomes" id="UP000776276">
    <property type="component" value="Unassembled WGS sequence"/>
</dbReference>
<protein>
    <recommendedName>
        <fullName evidence="4">Lipopolysaccharide assembly protein A domain-containing protein</fullName>
    </recommendedName>
</protein>
<evidence type="ECO:0000313" key="2">
    <source>
        <dbReference type="EMBL" id="MBU3079422.1"/>
    </source>
</evidence>
<accession>A0ABS6BNI4</accession>
<keyword evidence="3" id="KW-1185">Reference proteome</keyword>
<keyword evidence="1" id="KW-0472">Membrane</keyword>
<gene>
    <name evidence="2" type="ORF">KOF26_16315</name>
</gene>
<feature type="transmembrane region" description="Helical" evidence="1">
    <location>
        <begin position="41"/>
        <end position="60"/>
    </location>
</feature>
<comment type="caution">
    <text evidence="2">The sequence shown here is derived from an EMBL/GenBank/DDBJ whole genome shotgun (WGS) entry which is preliminary data.</text>
</comment>
<name>A0ABS6BNI4_9SPHN</name>
<evidence type="ECO:0000256" key="1">
    <source>
        <dbReference type="SAM" id="Phobius"/>
    </source>
</evidence>
<reference evidence="2 3" key="1">
    <citation type="submission" date="2021-06" db="EMBL/GenBank/DDBJ databases">
        <title>Sphingomonas sp. XMGL2, whole genome shotgun sequencing project.</title>
        <authorList>
            <person name="Zhao G."/>
            <person name="Shen L."/>
        </authorList>
    </citation>
    <scope>NUCLEOTIDE SEQUENCE [LARGE SCALE GENOMIC DNA]</scope>
    <source>
        <strain evidence="2 3">XMGL2</strain>
    </source>
</reference>
<dbReference type="EMBL" id="JAHKRT010000010">
    <property type="protein sequence ID" value="MBU3079422.1"/>
    <property type="molecule type" value="Genomic_DNA"/>
</dbReference>
<feature type="transmembrane region" description="Helical" evidence="1">
    <location>
        <begin position="7"/>
        <end position="35"/>
    </location>
</feature>
<keyword evidence="1" id="KW-0812">Transmembrane</keyword>
<sequence>MQFLKTLFWVILAVAIVIFSLRNWTVVTLTLWSGLRLDAKLPVLLMVAFLAGLLPTLGVLQATRWRLRRRLDAAERALADVRLADTATPTVVAADHPANLSVSPVQS</sequence>
<proteinExistence type="predicted"/>
<keyword evidence="1" id="KW-1133">Transmembrane helix</keyword>
<evidence type="ECO:0000313" key="3">
    <source>
        <dbReference type="Proteomes" id="UP000776276"/>
    </source>
</evidence>
<dbReference type="RefSeq" id="WP_216327608.1">
    <property type="nucleotide sequence ID" value="NZ_JAHKRT010000010.1"/>
</dbReference>